<proteinExistence type="predicted"/>
<dbReference type="Gene3D" id="3.20.20.80">
    <property type="entry name" value="Glycosidases"/>
    <property type="match status" value="1"/>
</dbReference>
<dbReference type="Gene3D" id="3.10.350.10">
    <property type="entry name" value="LysM domain"/>
    <property type="match status" value="2"/>
</dbReference>
<dbReference type="InterPro" id="IPR041704">
    <property type="entry name" value="CFLE_GH18"/>
</dbReference>
<keyword evidence="1" id="KW-0378">Hydrolase</keyword>
<evidence type="ECO:0000256" key="2">
    <source>
        <dbReference type="ARBA" id="ARBA00023295"/>
    </source>
</evidence>
<dbReference type="SMART" id="SM00257">
    <property type="entry name" value="LysM"/>
    <property type="match status" value="2"/>
</dbReference>
<dbReference type="PANTHER" id="PTHR46066:SF2">
    <property type="entry name" value="CHITINASE DOMAIN-CONTAINING PROTEIN 1"/>
    <property type="match status" value="1"/>
</dbReference>
<evidence type="ECO:0000259" key="4">
    <source>
        <dbReference type="PROSITE" id="PS51910"/>
    </source>
</evidence>
<feature type="domain" description="GH18" evidence="4">
    <location>
        <begin position="93"/>
        <end position="427"/>
    </location>
</feature>
<dbReference type="GO" id="GO:0016798">
    <property type="term" value="F:hydrolase activity, acting on glycosyl bonds"/>
    <property type="evidence" value="ECO:0007669"/>
    <property type="project" value="UniProtKB-KW"/>
</dbReference>
<feature type="domain" description="LysM" evidence="3">
    <location>
        <begin position="2"/>
        <end position="46"/>
    </location>
</feature>
<dbReference type="InterPro" id="IPR029070">
    <property type="entry name" value="Chitinase_insertion_sf"/>
</dbReference>
<evidence type="ECO:0000313" key="5">
    <source>
        <dbReference type="EMBL" id="OBR65674.1"/>
    </source>
</evidence>
<dbReference type="PROSITE" id="PS51782">
    <property type="entry name" value="LYSM"/>
    <property type="match status" value="2"/>
</dbReference>
<dbReference type="InterPro" id="IPR001223">
    <property type="entry name" value="Glyco_hydro18_cat"/>
</dbReference>
<dbReference type="InterPro" id="IPR011583">
    <property type="entry name" value="Chitinase_II/V-like_cat"/>
</dbReference>
<reference evidence="5 6" key="1">
    <citation type="submission" date="2016-05" db="EMBL/GenBank/DDBJ databases">
        <title>Paenibacillus oryzae. sp. nov., isolated from the rice root.</title>
        <authorList>
            <person name="Zhang J."/>
            <person name="Zhang X."/>
        </authorList>
    </citation>
    <scope>NUCLEOTIDE SEQUENCE [LARGE SCALE GENOMIC DNA]</scope>
    <source>
        <strain evidence="5 6">1DrF-4</strain>
    </source>
</reference>
<dbReference type="OrthoDB" id="9769314at2"/>
<keyword evidence="2" id="KW-0326">Glycosidase</keyword>
<dbReference type="InterPro" id="IPR017853">
    <property type="entry name" value="GH"/>
</dbReference>
<evidence type="ECO:0000313" key="6">
    <source>
        <dbReference type="Proteomes" id="UP000092024"/>
    </source>
</evidence>
<keyword evidence="6" id="KW-1185">Reference proteome</keyword>
<name>A0A1A5YJA0_9BACL</name>
<dbReference type="PROSITE" id="PS51910">
    <property type="entry name" value="GH18_2"/>
    <property type="match status" value="1"/>
</dbReference>
<evidence type="ECO:0000256" key="1">
    <source>
        <dbReference type="ARBA" id="ARBA00022801"/>
    </source>
</evidence>
<dbReference type="Proteomes" id="UP000092024">
    <property type="component" value="Unassembled WGS sequence"/>
</dbReference>
<feature type="domain" description="LysM" evidence="3">
    <location>
        <begin position="53"/>
        <end position="97"/>
    </location>
</feature>
<dbReference type="STRING" id="1844972.A7K91_13945"/>
<dbReference type="RefSeq" id="WP_068682990.1">
    <property type="nucleotide sequence ID" value="NZ_LYPA01000054.1"/>
</dbReference>
<organism evidence="5 6">
    <name type="scientific">Paenibacillus oryzae</name>
    <dbReference type="NCBI Taxonomy" id="1844972"/>
    <lineage>
        <taxon>Bacteria</taxon>
        <taxon>Bacillati</taxon>
        <taxon>Bacillota</taxon>
        <taxon>Bacilli</taxon>
        <taxon>Bacillales</taxon>
        <taxon>Paenibacillaceae</taxon>
        <taxon>Paenibacillus</taxon>
    </lineage>
</organism>
<dbReference type="Pfam" id="PF00704">
    <property type="entry name" value="Glyco_hydro_18"/>
    <property type="match status" value="1"/>
</dbReference>
<dbReference type="EMBL" id="LYPA01000054">
    <property type="protein sequence ID" value="OBR65674.1"/>
    <property type="molecule type" value="Genomic_DNA"/>
</dbReference>
<dbReference type="GO" id="GO:0008061">
    <property type="term" value="F:chitin binding"/>
    <property type="evidence" value="ECO:0007669"/>
    <property type="project" value="InterPro"/>
</dbReference>
<dbReference type="GO" id="GO:0005975">
    <property type="term" value="P:carbohydrate metabolic process"/>
    <property type="evidence" value="ECO:0007669"/>
    <property type="project" value="InterPro"/>
</dbReference>
<gene>
    <name evidence="5" type="ORF">A7K91_13945</name>
</gene>
<evidence type="ECO:0000259" key="3">
    <source>
        <dbReference type="PROSITE" id="PS51782"/>
    </source>
</evidence>
<dbReference type="GO" id="GO:0070492">
    <property type="term" value="F:oligosaccharide binding"/>
    <property type="evidence" value="ECO:0007669"/>
    <property type="project" value="TreeGrafter"/>
</dbReference>
<dbReference type="InterPro" id="IPR018392">
    <property type="entry name" value="LysM"/>
</dbReference>
<dbReference type="CDD" id="cd02874">
    <property type="entry name" value="GH18_CFLE_spore_hydrolase"/>
    <property type="match status" value="1"/>
</dbReference>
<dbReference type="SUPFAM" id="SSF54106">
    <property type="entry name" value="LysM domain"/>
    <property type="match status" value="2"/>
</dbReference>
<dbReference type="GO" id="GO:0012505">
    <property type="term" value="C:endomembrane system"/>
    <property type="evidence" value="ECO:0007669"/>
    <property type="project" value="TreeGrafter"/>
</dbReference>
<dbReference type="Pfam" id="PF01476">
    <property type="entry name" value="LysM"/>
    <property type="match status" value="2"/>
</dbReference>
<dbReference type="InterPro" id="IPR036779">
    <property type="entry name" value="LysM_dom_sf"/>
</dbReference>
<dbReference type="CDD" id="cd00118">
    <property type="entry name" value="LysM"/>
    <property type="match status" value="2"/>
</dbReference>
<dbReference type="Gene3D" id="3.10.50.10">
    <property type="match status" value="1"/>
</dbReference>
<accession>A0A1A5YJA0</accession>
<dbReference type="SUPFAM" id="SSF51445">
    <property type="entry name" value="(Trans)glycosidases"/>
    <property type="match status" value="1"/>
</dbReference>
<comment type="caution">
    <text evidence="5">The sequence shown here is derived from an EMBL/GenBank/DDBJ whole genome shotgun (WGS) entry which is preliminary data.</text>
</comment>
<protein>
    <submittedName>
        <fullName evidence="5">Spore gernimation protein</fullName>
    </submittedName>
</protein>
<sequence>MRIYSVKKGDSLWALAQRFGVSLDDLMSANGLQDQSVLVIGQALIIPGPPSGSAHVVRSGESLWSIGQLYGVSIQELATANGITNPAQLAIGQNLIIPQPSRPVIEVNAYTEKFDEQGAALVREVGEHLTYLSPFSYRVQRSGQLQPLNDSAVIEAAYSKRAAPMMVITNFEGGTFNPEIAHSVLADPDAQNALLESIQSTMRQKGYMALNVDFEYVPPADKELYNAFLQRLVDTLHPEGWLVSSALAPKISADQTGTLYQAHDYEAHGRILDFVVLMTYEWGWSGGPPRAVAPINEVVKVLNYALTVIPASKIMMGMPLYGYDWTLPYVQGGRWAPTVSPREAVIRAARNNTSIQYDETSQSPFYHYYDDEGREHVVWYEDARSVQAKYDIVKAYKLRGVSYWVLGVPFPQNWFVLNANFTTKKLV</sequence>
<dbReference type="SMART" id="SM00636">
    <property type="entry name" value="Glyco_18"/>
    <property type="match status" value="1"/>
</dbReference>
<dbReference type="PANTHER" id="PTHR46066">
    <property type="entry name" value="CHITINASE DOMAIN-CONTAINING PROTEIN 1 FAMILY MEMBER"/>
    <property type="match status" value="1"/>
</dbReference>
<dbReference type="AlphaFoldDB" id="A0A1A5YJA0"/>